<dbReference type="PANTHER" id="PTHR15160:SF1">
    <property type="entry name" value="VON HIPPEL-LINDAU DISEASE TUMOR SUPPRESSOR"/>
    <property type="match status" value="1"/>
</dbReference>
<reference evidence="2 3" key="1">
    <citation type="submission" date="2019-02" db="EMBL/GenBank/DDBJ databases">
        <title>Deep-cultivation of Planctomycetes and their phenomic and genomic characterization uncovers novel biology.</title>
        <authorList>
            <person name="Wiegand S."/>
            <person name="Jogler M."/>
            <person name="Boedeker C."/>
            <person name="Pinto D."/>
            <person name="Vollmers J."/>
            <person name="Rivas-Marin E."/>
            <person name="Kohn T."/>
            <person name="Peeters S.H."/>
            <person name="Heuer A."/>
            <person name="Rast P."/>
            <person name="Oberbeckmann S."/>
            <person name="Bunk B."/>
            <person name="Jeske O."/>
            <person name="Meyerdierks A."/>
            <person name="Storesund J.E."/>
            <person name="Kallscheuer N."/>
            <person name="Luecker S."/>
            <person name="Lage O.M."/>
            <person name="Pohl T."/>
            <person name="Merkel B.J."/>
            <person name="Hornburger P."/>
            <person name="Mueller R.-W."/>
            <person name="Bruemmer F."/>
            <person name="Labrenz M."/>
            <person name="Spormann A.M."/>
            <person name="Op Den Camp H."/>
            <person name="Overmann J."/>
            <person name="Amann R."/>
            <person name="Jetten M.S.M."/>
            <person name="Mascher T."/>
            <person name="Medema M.H."/>
            <person name="Devos D.P."/>
            <person name="Kaster A.-K."/>
            <person name="Ovreas L."/>
            <person name="Rohde M."/>
            <person name="Galperin M.Y."/>
            <person name="Jogler C."/>
        </authorList>
    </citation>
    <scope>NUCLEOTIDE SEQUENCE [LARGE SCALE GENOMIC DNA]</scope>
    <source>
        <strain evidence="2 3">Pla22</strain>
    </source>
</reference>
<gene>
    <name evidence="2" type="ORF">Pla22_39630</name>
</gene>
<dbReference type="Pfam" id="PF02577">
    <property type="entry name" value="BFN_dom"/>
    <property type="match status" value="1"/>
</dbReference>
<comment type="caution">
    <text evidence="2">The sequence shown here is derived from an EMBL/GenBank/DDBJ whole genome shotgun (WGS) entry which is preliminary data.</text>
</comment>
<dbReference type="PANTHER" id="PTHR15160">
    <property type="entry name" value="VON HIPPEL-LINDAU PROTEIN"/>
    <property type="match status" value="1"/>
</dbReference>
<dbReference type="PROSITE" id="PS51658">
    <property type="entry name" value="BFN"/>
    <property type="match status" value="1"/>
</dbReference>
<feature type="domain" description="BFN" evidence="1">
    <location>
        <begin position="46"/>
        <end position="181"/>
    </location>
</feature>
<dbReference type="SUPFAM" id="SSF103256">
    <property type="entry name" value="Hypothetical protein TM0160"/>
    <property type="match status" value="1"/>
</dbReference>
<evidence type="ECO:0000259" key="1">
    <source>
        <dbReference type="PROSITE" id="PS51658"/>
    </source>
</evidence>
<dbReference type="InterPro" id="IPR003729">
    <property type="entry name" value="Bi_nuclease_dom"/>
</dbReference>
<evidence type="ECO:0000313" key="3">
    <source>
        <dbReference type="Proteomes" id="UP000316598"/>
    </source>
</evidence>
<name>A0A5C5WK79_9BACT</name>
<keyword evidence="3" id="KW-1185">Reference proteome</keyword>
<protein>
    <recommendedName>
        <fullName evidence="1">BFN domain-containing protein</fullName>
    </recommendedName>
</protein>
<dbReference type="EMBL" id="SJPI01000002">
    <property type="protein sequence ID" value="TWT51186.1"/>
    <property type="molecule type" value="Genomic_DNA"/>
</dbReference>
<proteinExistence type="predicted"/>
<dbReference type="InterPro" id="IPR036104">
    <property type="entry name" value="BFN_sf"/>
</dbReference>
<dbReference type="GO" id="GO:0004518">
    <property type="term" value="F:nuclease activity"/>
    <property type="evidence" value="ECO:0007669"/>
    <property type="project" value="InterPro"/>
</dbReference>
<dbReference type="Gene3D" id="3.10.690.10">
    <property type="entry name" value="Bifunctional nuclease domain"/>
    <property type="match status" value="1"/>
</dbReference>
<evidence type="ECO:0000313" key="2">
    <source>
        <dbReference type="EMBL" id="TWT51186.1"/>
    </source>
</evidence>
<dbReference type="Proteomes" id="UP000316598">
    <property type="component" value="Unassembled WGS sequence"/>
</dbReference>
<sequence length="182" mass="20505">MARSHAEFDAVYLDDRCQARELMGFPLASQSSQFYSRHITANGFMPVKMQLARIIISELTENQVIYLQEVDGTREFPILIGIFEATNIDRRVKEDYEPPRPLTHDLIVEVAQSLGASIDRIVINDLNQSTYFANLVLVRENGEEIEIDSRPSDAIAVAVTFSPPLPIYVAEHVLEEATSKIP</sequence>
<dbReference type="AlphaFoldDB" id="A0A5C5WK79"/>
<accession>A0A5C5WK79</accession>
<organism evidence="2 3">
    <name type="scientific">Rubripirellula amarantea</name>
    <dbReference type="NCBI Taxonomy" id="2527999"/>
    <lineage>
        <taxon>Bacteria</taxon>
        <taxon>Pseudomonadati</taxon>
        <taxon>Planctomycetota</taxon>
        <taxon>Planctomycetia</taxon>
        <taxon>Pirellulales</taxon>
        <taxon>Pirellulaceae</taxon>
        <taxon>Rubripirellula</taxon>
    </lineage>
</organism>